<keyword evidence="1" id="KW-0472">Membrane</keyword>
<dbReference type="InterPro" id="IPR001633">
    <property type="entry name" value="EAL_dom"/>
</dbReference>
<feature type="transmembrane region" description="Helical" evidence="1">
    <location>
        <begin position="12"/>
        <end position="35"/>
    </location>
</feature>
<dbReference type="Gene3D" id="3.30.450.20">
    <property type="entry name" value="PAS domain"/>
    <property type="match status" value="1"/>
</dbReference>
<sequence>MRHARGERGMIGLAAAVASVVIVAVIGGALLVHAYSDTVRNLTRKDSIGYLADISSQITENVRTVTSQIFSAMETIERGQMTLVENGATLDELNGEMAEDRDRWNLSRLAYVDEDGVWYFADTTQRYTRSQDYLNKTLLEGKRSISGIETMDGQDVLVFSIPVNAVIDGHHMKALAGVYGVDEMLQLLSIDSFEGRGYACIVKDDGSVAVRPEDQTAISGEYNIVSALESQNADDEEPVHVLRAGLKKGEQGVVLAKYNGVSSYFCYTPVGVSDWHLLSIVPSDYVDQRTNSLYLLTVAVGVTVALVFGVIMLFIVIVQHRNRRRLEAIAYVDPVTGGDTAGRFRERYYDVVRTDPRNLVLVYANIAKFKSYNDREGKEGGDRLLRSAYDMIERQLREGEFAARVSADHFVILLREPDEASTKERLNEFRLTSESVGEQVLVSMDFGAYILDDDALEQEFTLVTDAANLARASAEKRMLPSGARVGFYDDRLRRRFLREKELEDRFPHALANGEFHMYLQPKVALPERRIVGAEALVRWISPEGMLCPNEFVPLFERDGVIAELDFYMFCQVCALLKRWEREGRPLFCVSVNVSRSNFDVSDFFARYERHIAENQVPARYLEFEFTESVVFDRTGEINQVIRRIHALGARCFMDDFGSSYSSLNMLRSLEVDIIKLDQGFFRGDTDMDKARSIVNGIVGIARDMRIETVAEGIEDMGQVDFLESVGCNVVQGYVFGKPMPADEFQDFKLDDTMRRNGDRGESVEESR</sequence>
<dbReference type="CDD" id="cd01948">
    <property type="entry name" value="EAL"/>
    <property type="match status" value="1"/>
</dbReference>
<evidence type="ECO:0000259" key="2">
    <source>
        <dbReference type="PROSITE" id="PS50883"/>
    </source>
</evidence>
<dbReference type="Pfam" id="PF00990">
    <property type="entry name" value="GGDEF"/>
    <property type="match status" value="1"/>
</dbReference>
<keyword evidence="1" id="KW-0812">Transmembrane</keyword>
<keyword evidence="1" id="KW-1133">Transmembrane helix</keyword>
<feature type="transmembrane region" description="Helical" evidence="1">
    <location>
        <begin position="293"/>
        <end position="318"/>
    </location>
</feature>
<proteinExistence type="predicted"/>
<dbReference type="InterPro" id="IPR043128">
    <property type="entry name" value="Rev_trsase/Diguanyl_cyclase"/>
</dbReference>
<dbReference type="EMBL" id="CACRTT010000022">
    <property type="protein sequence ID" value="VYU24498.1"/>
    <property type="molecule type" value="Genomic_DNA"/>
</dbReference>
<dbReference type="PANTHER" id="PTHR33121:SF70">
    <property type="entry name" value="SIGNALING PROTEIN YKOW"/>
    <property type="match status" value="1"/>
</dbReference>
<organism evidence="4">
    <name type="scientific">Eggerthella lenta</name>
    <name type="common">Eubacterium lentum</name>
    <dbReference type="NCBI Taxonomy" id="84112"/>
    <lineage>
        <taxon>Bacteria</taxon>
        <taxon>Bacillati</taxon>
        <taxon>Actinomycetota</taxon>
        <taxon>Coriobacteriia</taxon>
        <taxon>Eggerthellales</taxon>
        <taxon>Eggerthellaceae</taxon>
        <taxon>Eggerthella</taxon>
    </lineage>
</organism>
<feature type="domain" description="GGDEF" evidence="3">
    <location>
        <begin position="357"/>
        <end position="490"/>
    </location>
</feature>
<protein>
    <submittedName>
        <fullName evidence="4">Phytochrome-like protein cph2</fullName>
    </submittedName>
</protein>
<dbReference type="Gene3D" id="3.30.70.270">
    <property type="match status" value="1"/>
</dbReference>
<dbReference type="InterPro" id="IPR000160">
    <property type="entry name" value="GGDEF_dom"/>
</dbReference>
<gene>
    <name evidence="4" type="primary">cph2_7</name>
    <name evidence="4" type="ORF">ELLFYP107_02635</name>
</gene>
<dbReference type="Pfam" id="PF00563">
    <property type="entry name" value="EAL"/>
    <property type="match status" value="1"/>
</dbReference>
<dbReference type="SUPFAM" id="SSF141868">
    <property type="entry name" value="EAL domain-like"/>
    <property type="match status" value="1"/>
</dbReference>
<evidence type="ECO:0000259" key="3">
    <source>
        <dbReference type="PROSITE" id="PS50887"/>
    </source>
</evidence>
<evidence type="ECO:0000256" key="1">
    <source>
        <dbReference type="SAM" id="Phobius"/>
    </source>
</evidence>
<dbReference type="PANTHER" id="PTHR33121">
    <property type="entry name" value="CYCLIC DI-GMP PHOSPHODIESTERASE PDEF"/>
    <property type="match status" value="1"/>
</dbReference>
<name>A0A6N3DB30_EGGLN</name>
<dbReference type="AlphaFoldDB" id="A0A6N3DB30"/>
<dbReference type="PROSITE" id="PS50887">
    <property type="entry name" value="GGDEF"/>
    <property type="match status" value="1"/>
</dbReference>
<accession>A0A6N3DB30</accession>
<dbReference type="InterPro" id="IPR029787">
    <property type="entry name" value="Nucleotide_cyclase"/>
</dbReference>
<feature type="domain" description="EAL" evidence="2">
    <location>
        <begin position="499"/>
        <end position="752"/>
    </location>
</feature>
<dbReference type="InterPro" id="IPR050706">
    <property type="entry name" value="Cyclic-di-GMP_PDE-like"/>
</dbReference>
<dbReference type="GO" id="GO:0071111">
    <property type="term" value="F:cyclic-guanylate-specific phosphodiesterase activity"/>
    <property type="evidence" value="ECO:0007669"/>
    <property type="project" value="InterPro"/>
</dbReference>
<reference evidence="4" key="1">
    <citation type="submission" date="2019-11" db="EMBL/GenBank/DDBJ databases">
        <authorList>
            <person name="Feng L."/>
        </authorList>
    </citation>
    <scope>NUCLEOTIDE SEQUENCE</scope>
    <source>
        <strain evidence="4">ElentaLFYP107</strain>
    </source>
</reference>
<dbReference type="InterPro" id="IPR035919">
    <property type="entry name" value="EAL_sf"/>
</dbReference>
<dbReference type="RefSeq" id="WP_421772780.1">
    <property type="nucleotide sequence ID" value="NZ_CACRTT010000022.1"/>
</dbReference>
<dbReference type="Gene3D" id="3.20.20.450">
    <property type="entry name" value="EAL domain"/>
    <property type="match status" value="1"/>
</dbReference>
<dbReference type="SMART" id="SM00267">
    <property type="entry name" value="GGDEF"/>
    <property type="match status" value="1"/>
</dbReference>
<dbReference type="SUPFAM" id="SSF55073">
    <property type="entry name" value="Nucleotide cyclase"/>
    <property type="match status" value="1"/>
</dbReference>
<dbReference type="PROSITE" id="PS50883">
    <property type="entry name" value="EAL"/>
    <property type="match status" value="1"/>
</dbReference>
<evidence type="ECO:0000313" key="4">
    <source>
        <dbReference type="EMBL" id="VYU24498.1"/>
    </source>
</evidence>
<dbReference type="SMART" id="SM00052">
    <property type="entry name" value="EAL"/>
    <property type="match status" value="1"/>
</dbReference>